<evidence type="ECO:0000313" key="1">
    <source>
        <dbReference type="EMBL" id="TVP39700.1"/>
    </source>
</evidence>
<comment type="caution">
    <text evidence="1">The sequence shown here is derived from an EMBL/GenBank/DDBJ whole genome shotgun (WGS) entry which is preliminary data.</text>
</comment>
<dbReference type="Proteomes" id="UP000315289">
    <property type="component" value="Unassembled WGS sequence"/>
</dbReference>
<keyword evidence="2" id="KW-1185">Reference proteome</keyword>
<reference evidence="1 2" key="1">
    <citation type="journal article" date="2019" name="Front. Microbiol.">
        <title>Ammonia Oxidation by the Arctic Terrestrial Thaumarchaeote Candidatus Nitrosocosmicus arcticus Is Stimulated by Increasing Temperatures.</title>
        <authorList>
            <person name="Alves R.J.E."/>
            <person name="Kerou M."/>
            <person name="Zappe A."/>
            <person name="Bittner R."/>
            <person name="Abby S.S."/>
            <person name="Schmidt H.A."/>
            <person name="Pfeifer K."/>
            <person name="Schleper C."/>
        </authorList>
    </citation>
    <scope>NUCLEOTIDE SEQUENCE [LARGE SCALE GENOMIC DNA]</scope>
    <source>
        <strain evidence="1 2">Kfb</strain>
    </source>
</reference>
<dbReference type="EMBL" id="VOAH01000013">
    <property type="protein sequence ID" value="TVP39700.1"/>
    <property type="molecule type" value="Genomic_DNA"/>
</dbReference>
<organism evidence="1 2">
    <name type="scientific">Candidatus Nitrosocosmicus arcticus</name>
    <dbReference type="NCBI Taxonomy" id="2035267"/>
    <lineage>
        <taxon>Archaea</taxon>
        <taxon>Nitrososphaerota</taxon>
        <taxon>Nitrososphaeria</taxon>
        <taxon>Nitrososphaerales</taxon>
        <taxon>Nitrososphaeraceae</taxon>
        <taxon>Candidatus Nitrosocosmicus</taxon>
    </lineage>
</organism>
<accession>A0A557SSY4</accession>
<proteinExistence type="predicted"/>
<protein>
    <submittedName>
        <fullName evidence="1">Uncharacterized protein</fullName>
    </submittedName>
</protein>
<sequence length="103" mass="12157">MLMSKLIIRQDKMKKMTDGLKLKISEILNESYMDIHGHEITFEKTGKFQYTSVYNINCNRKYIINLSPATVSVKEVIIPREDVVYSHNYYSSMYQKHKSQICN</sequence>
<name>A0A557SSY4_9ARCH</name>
<dbReference type="AlphaFoldDB" id="A0A557SSY4"/>
<gene>
    <name evidence="1" type="ORF">NARC_130039</name>
</gene>
<evidence type="ECO:0000313" key="2">
    <source>
        <dbReference type="Proteomes" id="UP000315289"/>
    </source>
</evidence>